<keyword evidence="2" id="KW-0732">Signal</keyword>
<feature type="compositionally biased region" description="Pro residues" evidence="1">
    <location>
        <begin position="47"/>
        <end position="61"/>
    </location>
</feature>
<feature type="region of interest" description="Disordered" evidence="1">
    <location>
        <begin position="30"/>
        <end position="68"/>
    </location>
</feature>
<proteinExistence type="predicted"/>
<feature type="signal peptide" evidence="2">
    <location>
        <begin position="1"/>
        <end position="31"/>
    </location>
</feature>
<organism evidence="3 4">
    <name type="scientific">Enhygromyxa salina</name>
    <dbReference type="NCBI Taxonomy" id="215803"/>
    <lineage>
        <taxon>Bacteria</taxon>
        <taxon>Pseudomonadati</taxon>
        <taxon>Myxococcota</taxon>
        <taxon>Polyangia</taxon>
        <taxon>Nannocystales</taxon>
        <taxon>Nannocystaceae</taxon>
        <taxon>Enhygromyxa</taxon>
    </lineage>
</organism>
<evidence type="ECO:0000313" key="3">
    <source>
        <dbReference type="EMBL" id="PRQ02810.1"/>
    </source>
</evidence>
<gene>
    <name evidence="3" type="ORF">ENSA5_20750</name>
</gene>
<evidence type="ECO:0000256" key="2">
    <source>
        <dbReference type="SAM" id="SignalP"/>
    </source>
</evidence>
<comment type="caution">
    <text evidence="3">The sequence shown here is derived from an EMBL/GenBank/DDBJ whole genome shotgun (WGS) entry which is preliminary data.</text>
</comment>
<name>A0A2S9YCH9_9BACT</name>
<feature type="chain" id="PRO_5015616775" evidence="2">
    <location>
        <begin position="32"/>
        <end position="196"/>
    </location>
</feature>
<evidence type="ECO:0000256" key="1">
    <source>
        <dbReference type="SAM" id="MobiDB-lite"/>
    </source>
</evidence>
<protein>
    <submittedName>
        <fullName evidence="3">Uncharacterized protein</fullName>
    </submittedName>
</protein>
<accession>A0A2S9YCH9</accession>
<dbReference type="Proteomes" id="UP000237968">
    <property type="component" value="Unassembled WGS sequence"/>
</dbReference>
<keyword evidence="4" id="KW-1185">Reference proteome</keyword>
<evidence type="ECO:0000313" key="4">
    <source>
        <dbReference type="Proteomes" id="UP000237968"/>
    </source>
</evidence>
<reference evidence="3 4" key="1">
    <citation type="submission" date="2018-03" db="EMBL/GenBank/DDBJ databases">
        <title>Draft Genome Sequences of the Obligatory Marine Myxobacteria Enhygromyxa salina SWB005.</title>
        <authorList>
            <person name="Poehlein A."/>
            <person name="Moghaddam J.A."/>
            <person name="Harms H."/>
            <person name="Alanjari M."/>
            <person name="Koenig G.M."/>
            <person name="Daniel R."/>
            <person name="Schaeberle T.F."/>
        </authorList>
    </citation>
    <scope>NUCLEOTIDE SEQUENCE [LARGE SCALE GENOMIC DNA]</scope>
    <source>
        <strain evidence="3 4">SWB005</strain>
    </source>
</reference>
<dbReference type="AlphaFoldDB" id="A0A2S9YCH9"/>
<dbReference type="EMBL" id="PVNK01000111">
    <property type="protein sequence ID" value="PRQ02810.1"/>
    <property type="molecule type" value="Genomic_DNA"/>
</dbReference>
<sequence length="196" mass="19620">MPCAPLKFPLAIGLSAALALPAALTSSEAKAEGPADGSTDAPIIVVTPPPAAPQPPPPPAYQPAIPGSSAPSPMIVDPRVAALKHQRNSGLGMTISGYTLFGTSYLISALIGTISLDLASDVGGTGTYGQRMLIPVAGPFMAIPRADSATGGLFTGFLGVIQAGGFVLGTAGAIKFGRANRQLRLSADAGGLQLQF</sequence>